<evidence type="ECO:0000256" key="7">
    <source>
        <dbReference type="ARBA" id="ARBA00022840"/>
    </source>
</evidence>
<feature type="transmembrane region" description="Helical" evidence="10">
    <location>
        <begin position="301"/>
        <end position="320"/>
    </location>
</feature>
<feature type="coiled-coil region" evidence="9">
    <location>
        <begin position="398"/>
        <end position="428"/>
    </location>
</feature>
<dbReference type="EMBL" id="QXJM01000039">
    <property type="protein sequence ID" value="RIE02273.1"/>
    <property type="molecule type" value="Genomic_DNA"/>
</dbReference>
<keyword evidence="5" id="KW-0547">Nucleotide-binding</keyword>
<feature type="domain" description="Signal transduction histidine kinase subgroup 3 dimerisation and phosphoacceptor" evidence="11">
    <location>
        <begin position="459"/>
        <end position="524"/>
    </location>
</feature>
<keyword evidence="9" id="KW-0175">Coiled coil</keyword>
<feature type="transmembrane region" description="Helical" evidence="10">
    <location>
        <begin position="179"/>
        <end position="200"/>
    </location>
</feature>
<protein>
    <recommendedName>
        <fullName evidence="2">histidine kinase</fullName>
        <ecNumber evidence="2">2.7.13.3</ecNumber>
    </recommendedName>
</protein>
<feature type="transmembrane region" description="Helical" evidence="10">
    <location>
        <begin position="374"/>
        <end position="394"/>
    </location>
</feature>
<keyword evidence="8" id="KW-0902">Two-component regulatory system</keyword>
<keyword evidence="6 12" id="KW-0418">Kinase</keyword>
<sequence>MKRSRLSSLLWLLVVIGVLGLFLPSIFSFKENQVDQARTQTAFFSKNWKVFYGAEPGPNSKWLPFDRSEQGKLTGYKGTVWIQRTLPKLNWADPHLFLSGMNHFEARLDGVLVYRYQMDRERSWNHFLMTQHPISLSPSDEGKLLSIKMEWDGLPFGWGLWAYAGNPDQIIVNMLRLDFFYYIYSILCIGAGLTGAVLFFKKRFDKLFLWFSILALSAGFGMLLLCQSLQWLANVEPLYYWRDLFLPLGVFAFTAFYGEALGGARRLSFRIAKGALSAFAALAFAVALWSPYWYWTLLVDSLPFITLAALSVVTFNLLRPSAKSVSSDNRKWLLRGYVVLLVAGLVHMTASMLPSFMESVAQAAPHLFNMAGNMLANGLLLFMLCMVMVLVNYVRNVYRVSERNAEELREKNAELERFHRDLETLVEIRTSELELANRSLSATLREKAETLAEVSVLEERNRIAHEMHDVVGHTLTAAIVQLEAAKKLAVRDGNLSMEKLGTVSSLVRKGLDDIRRTVRVLKTDEMSFQLDSALRELIKETIETMEVDVRADIQLPPVLGKLSEKVVYHALQEGLTNGIRHARCSRFSFELRPEENMLLFRLWNDGIPFGDSKPGFGLTSMMERVHLLGGTVYIGSAYGIEGHANGCELILTLPITDPLAS</sequence>
<dbReference type="InterPro" id="IPR011712">
    <property type="entry name" value="Sig_transdc_His_kin_sub3_dim/P"/>
</dbReference>
<dbReference type="Gene3D" id="3.30.565.10">
    <property type="entry name" value="Histidine kinase-like ATPase, C-terminal domain"/>
    <property type="match status" value="1"/>
</dbReference>
<evidence type="ECO:0000256" key="2">
    <source>
        <dbReference type="ARBA" id="ARBA00012438"/>
    </source>
</evidence>
<reference evidence="12 13" key="1">
    <citation type="submission" date="2018-09" db="EMBL/GenBank/DDBJ databases">
        <title>Cohnella cavernae sp. nov., isolated from a karst cave.</title>
        <authorList>
            <person name="Zhu H."/>
        </authorList>
    </citation>
    <scope>NUCLEOTIDE SEQUENCE [LARGE SCALE GENOMIC DNA]</scope>
    <source>
        <strain evidence="12 13">K2E09-144</strain>
    </source>
</reference>
<dbReference type="CDD" id="cd16917">
    <property type="entry name" value="HATPase_UhpB-NarQ-NarX-like"/>
    <property type="match status" value="1"/>
</dbReference>
<evidence type="ECO:0000256" key="6">
    <source>
        <dbReference type="ARBA" id="ARBA00022777"/>
    </source>
</evidence>
<dbReference type="InterPro" id="IPR050482">
    <property type="entry name" value="Sensor_HK_TwoCompSys"/>
</dbReference>
<dbReference type="GO" id="GO:0016020">
    <property type="term" value="C:membrane"/>
    <property type="evidence" value="ECO:0007669"/>
    <property type="project" value="InterPro"/>
</dbReference>
<evidence type="ECO:0000256" key="8">
    <source>
        <dbReference type="ARBA" id="ARBA00023012"/>
    </source>
</evidence>
<keyword evidence="13" id="KW-1185">Reference proteome</keyword>
<dbReference type="SUPFAM" id="SSF55874">
    <property type="entry name" value="ATPase domain of HSP90 chaperone/DNA topoisomerase II/histidine kinase"/>
    <property type="match status" value="1"/>
</dbReference>
<gene>
    <name evidence="12" type="ORF">D3H35_16230</name>
</gene>
<dbReference type="Pfam" id="PF07730">
    <property type="entry name" value="HisKA_3"/>
    <property type="match status" value="1"/>
</dbReference>
<dbReference type="AlphaFoldDB" id="A0A398CHL9"/>
<name>A0A398CHL9_9BACL</name>
<comment type="catalytic activity">
    <reaction evidence="1">
        <text>ATP + protein L-histidine = ADP + protein N-phospho-L-histidine.</text>
        <dbReference type="EC" id="2.7.13.3"/>
    </reaction>
</comment>
<evidence type="ECO:0000256" key="5">
    <source>
        <dbReference type="ARBA" id="ARBA00022741"/>
    </source>
</evidence>
<dbReference type="Gene3D" id="1.20.5.1930">
    <property type="match status" value="1"/>
</dbReference>
<dbReference type="Proteomes" id="UP000266340">
    <property type="component" value="Unassembled WGS sequence"/>
</dbReference>
<keyword evidence="3" id="KW-0597">Phosphoprotein</keyword>
<evidence type="ECO:0000256" key="10">
    <source>
        <dbReference type="SAM" id="Phobius"/>
    </source>
</evidence>
<comment type="caution">
    <text evidence="12">The sequence shown here is derived from an EMBL/GenBank/DDBJ whole genome shotgun (WGS) entry which is preliminary data.</text>
</comment>
<evidence type="ECO:0000259" key="11">
    <source>
        <dbReference type="Pfam" id="PF07730"/>
    </source>
</evidence>
<evidence type="ECO:0000313" key="12">
    <source>
        <dbReference type="EMBL" id="RIE02273.1"/>
    </source>
</evidence>
<keyword evidence="4" id="KW-0808">Transferase</keyword>
<evidence type="ECO:0000313" key="13">
    <source>
        <dbReference type="Proteomes" id="UP000266340"/>
    </source>
</evidence>
<dbReference type="GO" id="GO:0000155">
    <property type="term" value="F:phosphorelay sensor kinase activity"/>
    <property type="evidence" value="ECO:0007669"/>
    <property type="project" value="InterPro"/>
</dbReference>
<keyword evidence="10" id="KW-0812">Transmembrane</keyword>
<accession>A0A398CHL9</accession>
<organism evidence="12 13">
    <name type="scientific">Cohnella faecalis</name>
    <dbReference type="NCBI Taxonomy" id="2315694"/>
    <lineage>
        <taxon>Bacteria</taxon>
        <taxon>Bacillati</taxon>
        <taxon>Bacillota</taxon>
        <taxon>Bacilli</taxon>
        <taxon>Bacillales</taxon>
        <taxon>Paenibacillaceae</taxon>
        <taxon>Cohnella</taxon>
    </lineage>
</organism>
<keyword evidence="10" id="KW-1133">Transmembrane helix</keyword>
<keyword evidence="10" id="KW-0472">Membrane</keyword>
<dbReference type="InterPro" id="IPR036890">
    <property type="entry name" value="HATPase_C_sf"/>
</dbReference>
<evidence type="ECO:0000256" key="3">
    <source>
        <dbReference type="ARBA" id="ARBA00022553"/>
    </source>
</evidence>
<keyword evidence="7" id="KW-0067">ATP-binding</keyword>
<feature type="transmembrane region" description="Helical" evidence="10">
    <location>
        <begin position="332"/>
        <end position="354"/>
    </location>
</feature>
<dbReference type="RefSeq" id="WP_119150315.1">
    <property type="nucleotide sequence ID" value="NZ_JBHSOV010000001.1"/>
</dbReference>
<dbReference type="EC" id="2.7.13.3" evidence="2"/>
<dbReference type="PANTHER" id="PTHR24421">
    <property type="entry name" value="NITRATE/NITRITE SENSOR PROTEIN NARX-RELATED"/>
    <property type="match status" value="1"/>
</dbReference>
<proteinExistence type="predicted"/>
<feature type="transmembrane region" description="Helical" evidence="10">
    <location>
        <begin position="244"/>
        <end position="262"/>
    </location>
</feature>
<feature type="transmembrane region" description="Helical" evidence="10">
    <location>
        <begin position="274"/>
        <end position="295"/>
    </location>
</feature>
<evidence type="ECO:0000256" key="9">
    <source>
        <dbReference type="SAM" id="Coils"/>
    </source>
</evidence>
<dbReference type="OrthoDB" id="9809348at2"/>
<dbReference type="GO" id="GO:0005524">
    <property type="term" value="F:ATP binding"/>
    <property type="evidence" value="ECO:0007669"/>
    <property type="project" value="UniProtKB-KW"/>
</dbReference>
<evidence type="ECO:0000256" key="4">
    <source>
        <dbReference type="ARBA" id="ARBA00022679"/>
    </source>
</evidence>
<evidence type="ECO:0000256" key="1">
    <source>
        <dbReference type="ARBA" id="ARBA00000085"/>
    </source>
</evidence>
<dbReference type="GO" id="GO:0046983">
    <property type="term" value="F:protein dimerization activity"/>
    <property type="evidence" value="ECO:0007669"/>
    <property type="project" value="InterPro"/>
</dbReference>
<dbReference type="PANTHER" id="PTHR24421:SF10">
    <property type="entry name" value="NITRATE_NITRITE SENSOR PROTEIN NARQ"/>
    <property type="match status" value="1"/>
</dbReference>
<feature type="transmembrane region" description="Helical" evidence="10">
    <location>
        <begin position="207"/>
        <end position="232"/>
    </location>
</feature>